<proteinExistence type="predicted"/>
<protein>
    <recommendedName>
        <fullName evidence="1">Ferric siderophore reductase C-terminal domain-containing protein</fullName>
    </recommendedName>
</protein>
<dbReference type="RefSeq" id="WP_066565214.1">
    <property type="nucleotide sequence ID" value="NZ_CP015622.1"/>
</dbReference>
<keyword evidence="3" id="KW-1185">Reference proteome</keyword>
<evidence type="ECO:0000313" key="2">
    <source>
        <dbReference type="EMBL" id="ANE03714.1"/>
    </source>
</evidence>
<reference evidence="2 3" key="1">
    <citation type="submission" date="2016-05" db="EMBL/GenBank/DDBJ databases">
        <title>Complete genome sequence of Corynebacterium crudilactis, a new Corynebacterium species isolated from raw cow's milk.</title>
        <authorList>
            <person name="Christian R."/>
            <person name="Zimmermann J."/>
            <person name="Lipski A."/>
            <person name="Kalinowski J."/>
        </authorList>
    </citation>
    <scope>NUCLEOTIDE SEQUENCE [LARGE SCALE GENOMIC DNA]</scope>
    <source>
        <strain evidence="2 3">JZ16</strain>
    </source>
</reference>
<feature type="domain" description="Ferric siderophore reductase C-terminal" evidence="1">
    <location>
        <begin position="198"/>
        <end position="217"/>
    </location>
</feature>
<gene>
    <name evidence="2" type="ORF">ccrud_05475</name>
</gene>
<dbReference type="EMBL" id="CP015622">
    <property type="protein sequence ID" value="ANE03714.1"/>
    <property type="molecule type" value="Genomic_DNA"/>
</dbReference>
<sequence>MSVWNRLLVRYPRFADTLVCGPHAEVITLEQLANPGLLREAIVKGQEIFGIEQQKHAGQLWFHSLCTAVVGPAVTAMVEFDVTPSLDLRRGQLHSIDGYWFGFRPQELLVDATLQASGTQFGESIRPVIDALCLATDLRPAPLWAVASDALGIAASGAGVEAFEEERAREVAEGLIEGMANVYAVPSPRFNEDDYFHRAGCCMIFHSPRADFCTSCPQKR</sequence>
<accession>A0A172QSR1</accession>
<dbReference type="Pfam" id="PF11575">
    <property type="entry name" value="FhuF_C"/>
    <property type="match status" value="1"/>
</dbReference>
<organism evidence="2 3">
    <name type="scientific">Corynebacterium crudilactis</name>
    <dbReference type="NCBI Taxonomy" id="1652495"/>
    <lineage>
        <taxon>Bacteria</taxon>
        <taxon>Bacillati</taxon>
        <taxon>Actinomycetota</taxon>
        <taxon>Actinomycetes</taxon>
        <taxon>Mycobacteriales</taxon>
        <taxon>Corynebacteriaceae</taxon>
        <taxon>Corynebacterium</taxon>
    </lineage>
</organism>
<name>A0A172QSR1_9CORY</name>
<evidence type="ECO:0000313" key="3">
    <source>
        <dbReference type="Proteomes" id="UP000076929"/>
    </source>
</evidence>
<dbReference type="Proteomes" id="UP000076929">
    <property type="component" value="Chromosome"/>
</dbReference>
<dbReference type="AlphaFoldDB" id="A0A172QSR1"/>
<evidence type="ECO:0000259" key="1">
    <source>
        <dbReference type="Pfam" id="PF11575"/>
    </source>
</evidence>
<dbReference type="OrthoDB" id="3290158at2"/>
<dbReference type="InterPro" id="IPR024726">
    <property type="entry name" value="FhuF_C"/>
</dbReference>
<dbReference type="STRING" id="1652495.ccrud_05475"/>
<dbReference type="KEGG" id="ccjz:ccrud_05475"/>
<dbReference type="GO" id="GO:0051537">
    <property type="term" value="F:2 iron, 2 sulfur cluster binding"/>
    <property type="evidence" value="ECO:0007669"/>
    <property type="project" value="InterPro"/>
</dbReference>